<sequence>MAEENRAPEMRAPARAQAQAQAQALEGRSLFPSSDDDILSREIEKLHKLDGQRAVKPEGFLIETTENVIPSITRTLQLYFTVMVHGIDDASPLTGDEEQGQLRQDVNRIAEGLNQCTEELAAVIHKIHSDITSGLARGIDNHSITMEVLNIVSRFPWGVKAVLPMVAFTVIYRDSCILHQMHDTTPLAKSVALIKGLPGAQVNIRPIYKLRFESVPNLINEMLQTTQCIRFIEALPIEYVPDEHPDLKDARNLFPNAVYAIIRSVVAAAAQISTSTPKRELYSVKPCSDKRKCRLPSDEKMEEELYRRIRIFVYEKVHMDNIAVLKVLISEDDSVPALYDCQAKRRVHLDKLRRRNVSLLISGLDITHEELYVLEQAYTKSRFHAYEMVWIPVVDQSTQWTDAMRLQFETLQASMPWYTVHDPKIIRKAVIKFFRQDWHFYGKPILVVLDPQGRVVSPNAIHMMWIWQSKAFPFTSAREEELWQKQIWSLELLVDAIDQRLLEWCLKASSNLSQLLLGMFENTRSIRGSFNCVQQIREGKYIILYGGDNLKWIRDFTTRGKNIARDLRVAVEMVYVGKSHHKHFYQLLLIFFKIFTFCKSFLKKNYYLVIK</sequence>
<protein>
    <recommendedName>
        <fullName evidence="6">Sieve element occlusion N-terminal domain-containing protein</fullName>
    </recommendedName>
</protein>
<evidence type="ECO:0000259" key="3">
    <source>
        <dbReference type="Pfam" id="PF14577"/>
    </source>
</evidence>
<dbReference type="PANTHER" id="PTHR33232">
    <property type="entry name" value="PROTEIN SIEVE ELEMENT OCCLUSION B-LIKE"/>
    <property type="match status" value="1"/>
</dbReference>
<feature type="domain" description="Sieve element occlusion C-terminal" evidence="3">
    <location>
        <begin position="533"/>
        <end position="583"/>
    </location>
</feature>
<evidence type="ECO:0008006" key="6">
    <source>
        <dbReference type="Google" id="ProtNLM"/>
    </source>
</evidence>
<feature type="domain" description="Sieve element occlusion N-terminal" evidence="2">
    <location>
        <begin position="34"/>
        <end position="275"/>
    </location>
</feature>
<feature type="region of interest" description="Disordered" evidence="1">
    <location>
        <begin position="1"/>
        <end position="24"/>
    </location>
</feature>
<keyword evidence="5" id="KW-1185">Reference proteome</keyword>
<name>A0A9Q1KD09_9CARY</name>
<proteinExistence type="predicted"/>
<organism evidence="4 5">
    <name type="scientific">Carnegiea gigantea</name>
    <dbReference type="NCBI Taxonomy" id="171969"/>
    <lineage>
        <taxon>Eukaryota</taxon>
        <taxon>Viridiplantae</taxon>
        <taxon>Streptophyta</taxon>
        <taxon>Embryophyta</taxon>
        <taxon>Tracheophyta</taxon>
        <taxon>Spermatophyta</taxon>
        <taxon>Magnoliopsida</taxon>
        <taxon>eudicotyledons</taxon>
        <taxon>Gunneridae</taxon>
        <taxon>Pentapetalae</taxon>
        <taxon>Caryophyllales</taxon>
        <taxon>Cactineae</taxon>
        <taxon>Cactaceae</taxon>
        <taxon>Cactoideae</taxon>
        <taxon>Echinocereeae</taxon>
        <taxon>Carnegiea</taxon>
    </lineage>
</organism>
<comment type="caution">
    <text evidence="4">The sequence shown here is derived from an EMBL/GenBank/DDBJ whole genome shotgun (WGS) entry which is preliminary data.</text>
</comment>
<dbReference type="InterPro" id="IPR027942">
    <property type="entry name" value="SEO_N"/>
</dbReference>
<dbReference type="GO" id="GO:0010088">
    <property type="term" value="P:phloem development"/>
    <property type="evidence" value="ECO:0007669"/>
    <property type="project" value="InterPro"/>
</dbReference>
<dbReference type="InterPro" id="IPR027944">
    <property type="entry name" value="SEO_C"/>
</dbReference>
<dbReference type="AlphaFoldDB" id="A0A9Q1KD09"/>
<dbReference type="Pfam" id="PF14576">
    <property type="entry name" value="SEO_N"/>
    <property type="match status" value="1"/>
</dbReference>
<accession>A0A9Q1KD09</accession>
<dbReference type="EMBL" id="JAKOGI010000185">
    <property type="protein sequence ID" value="KAJ8440695.1"/>
    <property type="molecule type" value="Genomic_DNA"/>
</dbReference>
<evidence type="ECO:0000259" key="2">
    <source>
        <dbReference type="Pfam" id="PF14576"/>
    </source>
</evidence>
<dbReference type="Pfam" id="PF14577">
    <property type="entry name" value="SEO_C"/>
    <property type="match status" value="2"/>
</dbReference>
<gene>
    <name evidence="4" type="ORF">Cgig2_005426</name>
</gene>
<feature type="compositionally biased region" description="Low complexity" evidence="1">
    <location>
        <begin position="10"/>
        <end position="24"/>
    </location>
</feature>
<evidence type="ECO:0000256" key="1">
    <source>
        <dbReference type="SAM" id="MobiDB-lite"/>
    </source>
</evidence>
<dbReference type="InterPro" id="IPR039299">
    <property type="entry name" value="SEOA"/>
</dbReference>
<evidence type="ECO:0000313" key="5">
    <source>
        <dbReference type="Proteomes" id="UP001153076"/>
    </source>
</evidence>
<dbReference type="OrthoDB" id="1895250at2759"/>
<reference evidence="4" key="1">
    <citation type="submission" date="2022-04" db="EMBL/GenBank/DDBJ databases">
        <title>Carnegiea gigantea Genome sequencing and assembly v2.</title>
        <authorList>
            <person name="Copetti D."/>
            <person name="Sanderson M.J."/>
            <person name="Burquez A."/>
            <person name="Wojciechowski M.F."/>
        </authorList>
    </citation>
    <scope>NUCLEOTIDE SEQUENCE</scope>
    <source>
        <strain evidence="4">SGP5-SGP5p</strain>
        <tissue evidence="4">Aerial part</tissue>
    </source>
</reference>
<feature type="domain" description="Sieve element occlusion C-terminal" evidence="3">
    <location>
        <begin position="478"/>
        <end position="505"/>
    </location>
</feature>
<dbReference type="Proteomes" id="UP001153076">
    <property type="component" value="Unassembled WGS sequence"/>
</dbReference>
<dbReference type="PANTHER" id="PTHR33232:SF9">
    <property type="entry name" value="PROTEIN SIEVE ELEMENT OCCLUSION B"/>
    <property type="match status" value="1"/>
</dbReference>
<evidence type="ECO:0000313" key="4">
    <source>
        <dbReference type="EMBL" id="KAJ8440695.1"/>
    </source>
</evidence>